<dbReference type="Gene3D" id="3.40.50.300">
    <property type="entry name" value="P-loop containing nucleotide triphosphate hydrolases"/>
    <property type="match status" value="1"/>
</dbReference>
<dbReference type="Proteomes" id="UP001215533">
    <property type="component" value="Plasmid p1_CACC879"/>
</dbReference>
<organism evidence="2 3">
    <name type="scientific">Latilactobacillus curvatus</name>
    <name type="common">Lactobacillus curvatus</name>
    <dbReference type="NCBI Taxonomy" id="28038"/>
    <lineage>
        <taxon>Bacteria</taxon>
        <taxon>Bacillati</taxon>
        <taxon>Bacillota</taxon>
        <taxon>Bacilli</taxon>
        <taxon>Lactobacillales</taxon>
        <taxon>Lactobacillaceae</taxon>
        <taxon>Latilactobacillus</taxon>
    </lineage>
</organism>
<dbReference type="Pfam" id="PF13479">
    <property type="entry name" value="AAA_24"/>
    <property type="match status" value="1"/>
</dbReference>
<evidence type="ECO:0000313" key="2">
    <source>
        <dbReference type="EMBL" id="WDC92854.1"/>
    </source>
</evidence>
<dbReference type="SUPFAM" id="SSF52540">
    <property type="entry name" value="P-loop containing nucleoside triphosphate hydrolases"/>
    <property type="match status" value="1"/>
</dbReference>
<evidence type="ECO:0000259" key="1">
    <source>
        <dbReference type="SMART" id="SM00382"/>
    </source>
</evidence>
<evidence type="ECO:0000313" key="3">
    <source>
        <dbReference type="Proteomes" id="UP001215533"/>
    </source>
</evidence>
<dbReference type="EMBL" id="CP117684">
    <property type="protein sequence ID" value="WDC92854.1"/>
    <property type="molecule type" value="Genomic_DNA"/>
</dbReference>
<sequence length="325" mass="36390">MEVTIAKREKIKIPILVTGASGSGKTVSSLLIAKGIVEKMYPDLPSEDQWLKIAVIDTEHNRAKYYADSEIGGSQVGEFLHADFKPPYNASELSIGISQLKEKGVEVIILDSLTHMWSGDGGIQNQVDNLNKHSSKNSMLAWGKVKPEIEKLFKLITDSSVFMICTARSKAGYDMEKNEAGKVIPVKIGLKPEIRDGWEYEFAINFNINQDHSAEAIKDNTNMFNDFGVINEESGHRIYEWSSQGIDMNKKRNELILRIEELAKTTELRTAKFKGVYGALNKAPLNEWPYSYLVTMVAELEKLPNGEPVQEMVRETEEGNAFAQG</sequence>
<dbReference type="AlphaFoldDB" id="A0AAJ5RMK9"/>
<dbReference type="SMART" id="SM00382">
    <property type="entry name" value="AAA"/>
    <property type="match status" value="1"/>
</dbReference>
<dbReference type="InterPro" id="IPR027417">
    <property type="entry name" value="P-loop_NTPase"/>
</dbReference>
<proteinExistence type="predicted"/>
<geneLocation type="plasmid" evidence="2 3">
    <name>p1_CACC879</name>
</geneLocation>
<gene>
    <name evidence="2" type="ORF">PSR33_09855</name>
</gene>
<protein>
    <submittedName>
        <fullName evidence="2">AAA family ATPase</fullName>
    </submittedName>
</protein>
<name>A0AAJ5RMK9_LATCU</name>
<dbReference type="InterPro" id="IPR003593">
    <property type="entry name" value="AAA+_ATPase"/>
</dbReference>
<reference evidence="2" key="1">
    <citation type="submission" date="2023-02" db="EMBL/GenBank/DDBJ databases">
        <title>Complete genome sequence of Lactobacillus curvatus CACC879 isolated from Pig feces.</title>
        <authorList>
            <person name="Park S."/>
            <person name="Park M.A."/>
            <person name="Kim D.-H."/>
            <person name="Kim Y."/>
        </authorList>
    </citation>
    <scope>NUCLEOTIDE SEQUENCE</scope>
    <source>
        <strain evidence="2">Curvatus</strain>
        <plasmid evidence="2">p1_CACC879</plasmid>
    </source>
</reference>
<feature type="domain" description="AAA+ ATPase" evidence="1">
    <location>
        <begin position="11"/>
        <end position="190"/>
    </location>
</feature>
<keyword evidence="2" id="KW-0614">Plasmid</keyword>
<accession>A0AAJ5RMK9</accession>